<evidence type="ECO:0000256" key="2">
    <source>
        <dbReference type="ARBA" id="ARBA00022576"/>
    </source>
</evidence>
<dbReference type="InterPro" id="IPR015422">
    <property type="entry name" value="PyrdxlP-dep_Trfase_small"/>
</dbReference>
<dbReference type="InterPro" id="IPR015424">
    <property type="entry name" value="PyrdxlP-dep_Trfase"/>
</dbReference>
<dbReference type="Pfam" id="PF01041">
    <property type="entry name" value="DegT_DnrJ_EryC1"/>
    <property type="match status" value="1"/>
</dbReference>
<keyword evidence="10" id="KW-1185">Reference proteome</keyword>
<dbReference type="Proteomes" id="UP000031972">
    <property type="component" value="Unassembled WGS sequence"/>
</dbReference>
<dbReference type="PANTHER" id="PTHR30244">
    <property type="entry name" value="TRANSAMINASE"/>
    <property type="match status" value="1"/>
</dbReference>
<dbReference type="PATRIC" id="fig|220754.4.peg.3274"/>
<feature type="modified residue" description="N6-(pyridoxal phosphate)lysine" evidence="7">
    <location>
        <position position="193"/>
    </location>
</feature>
<dbReference type="PIRSF" id="PIRSF000390">
    <property type="entry name" value="PLP_StrS"/>
    <property type="match status" value="1"/>
</dbReference>
<dbReference type="GO" id="GO:0008483">
    <property type="term" value="F:transaminase activity"/>
    <property type="evidence" value="ECO:0007669"/>
    <property type="project" value="UniProtKB-KW"/>
</dbReference>
<keyword evidence="3 9" id="KW-0808">Transferase</keyword>
<dbReference type="PANTHER" id="PTHR30244:SF34">
    <property type="entry name" value="DTDP-4-AMINO-4,6-DIDEOXYGALACTOSE TRANSAMINASE"/>
    <property type="match status" value="1"/>
</dbReference>
<keyword evidence="2 9" id="KW-0032">Aminotransferase</keyword>
<dbReference type="SUPFAM" id="SSF53383">
    <property type="entry name" value="PLP-dependent transferases"/>
    <property type="match status" value="1"/>
</dbReference>
<sequence length="384" mass="42305">MGAKPERIFLSSPHMGSAEQLFINDAFDTNWIAPVGPHLTKFEEEVAAYSGTKGAVAVTSGTAAIHLALRALGIGPGDVVFCSSFTFVASANPILYQGAKPVFIDSEPESWNMSPKALKRALEEAEKSGQLPKAIVAVNLYGQSADYDELKKICEPYQVPIVEDAAESLGATYKGKASGTFGEFGIFSFNGNKIITTSNGGMIVSDNMDALQKIRFWSTQAKDIAKYYQHSETGYNYRLSNVLAGIGRGQLMVLDDRVEARRRVFNRYQEAFSGLRGIHFMPETQHGRSTRWLTALTLDSSVITAPPEKIIEALEVQNIETRRLWKPMHRQPLYAHCDYYPHDEQTSVCDSLFASGICLPSGSNLTPSQQNKVIDALLPFFVQC</sequence>
<proteinExistence type="inferred from homology"/>
<dbReference type="OrthoDB" id="9810913at2"/>
<evidence type="ECO:0000256" key="3">
    <source>
        <dbReference type="ARBA" id="ARBA00022679"/>
    </source>
</evidence>
<evidence type="ECO:0000256" key="1">
    <source>
        <dbReference type="ARBA" id="ARBA00001933"/>
    </source>
</evidence>
<comment type="caution">
    <text evidence="9">The sequence shown here is derived from an EMBL/GenBank/DDBJ whole genome shotgun (WGS) entry which is preliminary data.</text>
</comment>
<accession>A0A0C2VGU4</accession>
<dbReference type="InterPro" id="IPR015421">
    <property type="entry name" value="PyrdxlP-dep_Trfase_major"/>
</dbReference>
<dbReference type="Gene3D" id="3.90.1150.10">
    <property type="entry name" value="Aspartate Aminotransferase, domain 1"/>
    <property type="match status" value="1"/>
</dbReference>
<feature type="active site" description="Proton acceptor" evidence="6">
    <location>
        <position position="193"/>
    </location>
</feature>
<evidence type="ECO:0000313" key="10">
    <source>
        <dbReference type="Proteomes" id="UP000031972"/>
    </source>
</evidence>
<protein>
    <submittedName>
        <fullName evidence="9">Pyridoxal phosphate-dependent aminotransferase</fullName>
    </submittedName>
</protein>
<gene>
    <name evidence="9" type="ORF">KR50_32610</name>
</gene>
<evidence type="ECO:0000256" key="7">
    <source>
        <dbReference type="PIRSR" id="PIRSR000390-2"/>
    </source>
</evidence>
<dbReference type="EMBL" id="JXRR01000021">
    <property type="protein sequence ID" value="KIL43741.1"/>
    <property type="molecule type" value="Genomic_DNA"/>
</dbReference>
<evidence type="ECO:0000256" key="6">
    <source>
        <dbReference type="PIRSR" id="PIRSR000390-1"/>
    </source>
</evidence>
<dbReference type="GO" id="GO:0030170">
    <property type="term" value="F:pyridoxal phosphate binding"/>
    <property type="evidence" value="ECO:0007669"/>
    <property type="project" value="TreeGrafter"/>
</dbReference>
<comment type="cofactor">
    <cofactor evidence="1">
        <name>pyridoxal 5'-phosphate</name>
        <dbReference type="ChEBI" id="CHEBI:597326"/>
    </cofactor>
</comment>
<dbReference type="CDD" id="cd00616">
    <property type="entry name" value="AHBA_syn"/>
    <property type="match status" value="1"/>
</dbReference>
<dbReference type="Gene3D" id="3.40.640.10">
    <property type="entry name" value="Type I PLP-dependent aspartate aminotransferase-like (Major domain)"/>
    <property type="match status" value="1"/>
</dbReference>
<dbReference type="AlphaFoldDB" id="A0A0C2VGU4"/>
<evidence type="ECO:0000256" key="5">
    <source>
        <dbReference type="ARBA" id="ARBA00037999"/>
    </source>
</evidence>
<evidence type="ECO:0000256" key="8">
    <source>
        <dbReference type="RuleBase" id="RU004508"/>
    </source>
</evidence>
<dbReference type="InterPro" id="IPR000653">
    <property type="entry name" value="DegT/StrS_aminotransferase"/>
</dbReference>
<dbReference type="RefSeq" id="WP_041060833.1">
    <property type="nucleotide sequence ID" value="NZ_JXRR01000021.1"/>
</dbReference>
<evidence type="ECO:0000313" key="9">
    <source>
        <dbReference type="EMBL" id="KIL43741.1"/>
    </source>
</evidence>
<comment type="similarity">
    <text evidence="5 8">Belongs to the DegT/DnrJ/EryC1 family.</text>
</comment>
<evidence type="ECO:0000256" key="4">
    <source>
        <dbReference type="ARBA" id="ARBA00022898"/>
    </source>
</evidence>
<dbReference type="FunFam" id="3.40.640.10:FF:000090">
    <property type="entry name" value="Pyridoxal phosphate-dependent aminotransferase"/>
    <property type="match status" value="1"/>
</dbReference>
<dbReference type="GO" id="GO:0000271">
    <property type="term" value="P:polysaccharide biosynthetic process"/>
    <property type="evidence" value="ECO:0007669"/>
    <property type="project" value="TreeGrafter"/>
</dbReference>
<name>A0A0C2VGU4_9BACL</name>
<reference evidence="9 10" key="1">
    <citation type="submission" date="2015-01" db="EMBL/GenBank/DDBJ databases">
        <title>Jeotgalibacillus campisalis genome sequencing.</title>
        <authorList>
            <person name="Goh K.M."/>
            <person name="Chan K.-G."/>
            <person name="Yaakop A.S."/>
            <person name="Ee R."/>
            <person name="Gan H.M."/>
            <person name="Chan C.S."/>
        </authorList>
    </citation>
    <scope>NUCLEOTIDE SEQUENCE [LARGE SCALE GENOMIC DNA]</scope>
    <source>
        <strain evidence="9 10">SF-57</strain>
    </source>
</reference>
<organism evidence="9 10">
    <name type="scientific">Jeotgalibacillus campisalis</name>
    <dbReference type="NCBI Taxonomy" id="220754"/>
    <lineage>
        <taxon>Bacteria</taxon>
        <taxon>Bacillati</taxon>
        <taxon>Bacillota</taxon>
        <taxon>Bacilli</taxon>
        <taxon>Bacillales</taxon>
        <taxon>Caryophanaceae</taxon>
        <taxon>Jeotgalibacillus</taxon>
    </lineage>
</organism>
<keyword evidence="4 7" id="KW-0663">Pyridoxal phosphate</keyword>